<accession>A0A0E9SYG9</accession>
<dbReference type="AlphaFoldDB" id="A0A0E9SYG9"/>
<reference evidence="1" key="2">
    <citation type="journal article" date="2015" name="Fish Shellfish Immunol.">
        <title>Early steps in the European eel (Anguilla anguilla)-Vibrio vulnificus interaction in the gills: Role of the RtxA13 toxin.</title>
        <authorList>
            <person name="Callol A."/>
            <person name="Pajuelo D."/>
            <person name="Ebbesson L."/>
            <person name="Teles M."/>
            <person name="MacKenzie S."/>
            <person name="Amaro C."/>
        </authorList>
    </citation>
    <scope>NUCLEOTIDE SEQUENCE</scope>
</reference>
<protein>
    <submittedName>
        <fullName evidence="1">Uncharacterized protein</fullName>
    </submittedName>
</protein>
<proteinExistence type="predicted"/>
<reference evidence="1" key="1">
    <citation type="submission" date="2014-11" db="EMBL/GenBank/DDBJ databases">
        <authorList>
            <person name="Amaro Gonzalez C."/>
        </authorList>
    </citation>
    <scope>NUCLEOTIDE SEQUENCE</scope>
</reference>
<evidence type="ECO:0000313" key="1">
    <source>
        <dbReference type="EMBL" id="JAH46287.1"/>
    </source>
</evidence>
<dbReference type="EMBL" id="GBXM01062290">
    <property type="protein sequence ID" value="JAH46287.1"/>
    <property type="molecule type" value="Transcribed_RNA"/>
</dbReference>
<name>A0A0E9SYG9_ANGAN</name>
<organism evidence="1">
    <name type="scientific">Anguilla anguilla</name>
    <name type="common">European freshwater eel</name>
    <name type="synonym">Muraena anguilla</name>
    <dbReference type="NCBI Taxonomy" id="7936"/>
    <lineage>
        <taxon>Eukaryota</taxon>
        <taxon>Metazoa</taxon>
        <taxon>Chordata</taxon>
        <taxon>Craniata</taxon>
        <taxon>Vertebrata</taxon>
        <taxon>Euteleostomi</taxon>
        <taxon>Actinopterygii</taxon>
        <taxon>Neopterygii</taxon>
        <taxon>Teleostei</taxon>
        <taxon>Anguilliformes</taxon>
        <taxon>Anguillidae</taxon>
        <taxon>Anguilla</taxon>
    </lineage>
</organism>
<sequence length="24" mass="2874">MSDYWLTSLRVRFVPVHSQTNHIS</sequence>